<dbReference type="GO" id="GO:0006541">
    <property type="term" value="P:glutamine metabolic process"/>
    <property type="evidence" value="ECO:0007669"/>
    <property type="project" value="InterPro"/>
</dbReference>
<dbReference type="FunFam" id="3.40.50.20:FF:000002">
    <property type="entry name" value="Carbamoyl-phosphate synthase large chain"/>
    <property type="match status" value="1"/>
</dbReference>
<dbReference type="InterPro" id="IPR006274">
    <property type="entry name" value="CarbamoylP_synth_ssu"/>
</dbReference>
<dbReference type="PROSITE" id="PS00867">
    <property type="entry name" value="CPSASE_2"/>
    <property type="match status" value="2"/>
</dbReference>
<comment type="caution">
    <text evidence="11">The sequence shown here is derived from an EMBL/GenBank/DDBJ whole genome shotgun (WGS) entry which is preliminary data.</text>
</comment>
<feature type="domain" description="ATP-grasp" evidence="9">
    <location>
        <begin position="541"/>
        <end position="739"/>
    </location>
</feature>
<dbReference type="SUPFAM" id="SSF52317">
    <property type="entry name" value="Class I glutamine amidotransferase-like"/>
    <property type="match status" value="1"/>
</dbReference>
<dbReference type="InterPro" id="IPR016185">
    <property type="entry name" value="PreATP-grasp_dom_sf"/>
</dbReference>
<evidence type="ECO:0000256" key="5">
    <source>
        <dbReference type="ARBA" id="ARBA00044063"/>
    </source>
</evidence>
<dbReference type="GO" id="GO:0006526">
    <property type="term" value="P:L-arginine biosynthetic process"/>
    <property type="evidence" value="ECO:0007669"/>
    <property type="project" value="TreeGrafter"/>
</dbReference>
<dbReference type="InterPro" id="IPR036897">
    <property type="entry name" value="CarbamoylP_synth_lsu_oligo_sf"/>
</dbReference>
<evidence type="ECO:0000256" key="7">
    <source>
        <dbReference type="PROSITE-ProRule" id="PRU00409"/>
    </source>
</evidence>
<evidence type="ECO:0000256" key="4">
    <source>
        <dbReference type="ARBA" id="ARBA00022840"/>
    </source>
</evidence>
<evidence type="ECO:0000256" key="2">
    <source>
        <dbReference type="ARBA" id="ARBA00022737"/>
    </source>
</evidence>
<dbReference type="SMART" id="SM01096">
    <property type="entry name" value="CPSase_L_D3"/>
    <property type="match status" value="1"/>
</dbReference>
<dbReference type="PROSITE" id="PS00866">
    <property type="entry name" value="CPSASE_1"/>
    <property type="match status" value="2"/>
</dbReference>
<dbReference type="SMART" id="SM00851">
    <property type="entry name" value="MGS"/>
    <property type="match status" value="1"/>
</dbReference>
<dbReference type="HAMAP" id="MF_01209">
    <property type="entry name" value="CPSase_S_chain"/>
    <property type="match status" value="1"/>
</dbReference>
<dbReference type="InterPro" id="IPR036914">
    <property type="entry name" value="MGS-like_dom_sf"/>
</dbReference>
<dbReference type="GO" id="GO:0004087">
    <property type="term" value="F:carbamoyl-phosphate synthase (ammonia) activity"/>
    <property type="evidence" value="ECO:0007669"/>
    <property type="project" value="UniProtKB-EC"/>
</dbReference>
<keyword evidence="1" id="KW-0436">Ligase</keyword>
<dbReference type="InterPro" id="IPR058047">
    <property type="entry name" value="CPSase_preATP-grasp"/>
</dbReference>
<sequence>MPRGKRTASDSSEANATPAVAKKAAPSNALLAVDEVEKATLFFEDGTSIRGVSFGANKSMSGEVVFNTGMVGYPEALSDPSYSGQILVLTFPLVGNYGVPSQEIDEFGLPKNFESSKVQISGLIVSEYSFEHSHWNAVTSLGDWLKAHGIPALYGLDTRMITKKIREHGSLLGKIEFESDPIKIEDPNKTNLVAKVSPKEVKVYNKGASPKIVAFDCGMKHNIVRYLVGRGVELTVVPFDYNLEKSTLQYDGIFISNGPGDPQMAQATIDSIRWAISQEDDKIKPIFGICLGNQILALAAGATTYKMKYGNRGMNQPCIDMRTTRCYITPQNHGYAVDTASLPLGWKTFFMNANDHSNEGIIHEFKPFFSVQFHPEACGGPTDTAFLFDMFLEKVQGQPSKLTLMDTSLYNRPIYRKVLLLGSGGLSIGQAGEFDYSGSQAIKALKEEGIQVILVNPNIATVQTSKGLADKVYFVPVRASTVLEIIKKERPDGILVSMGGQTALNVGIELETSGALAANNVRVMGTPISVVIDTEDRERFSEKLAEIGETIALSRPAKTVEEALEAANAIGYPVLVRAAFALGGLGSGFAENDDELRVLAKKALHGSGSKAADRQILIDQDLRGWKEVEYEVVRDAKNNCITVCNMENFDPLGIHTGDSIVVAPSQTLSNSEYFKLRATAQKVVRHLGIVGECNIQYALDPHSERYCIIEVNARLSRSSALASKATGYPLAYVAAKIALGIDLVSIKNSITKTTTACFEPSLDYCVVKMPRWDLKKFSRVSNDLGSSMLSVGEVMSVGRNFEECIQKAVRMVNPNLDGLNARPVNHTTDKSEIDANLKKPTDERLFYVIAALDAGYSVDEVHKLTKIDKWFLSKLHHISSLRKGMKSLGSLDKLTASNFKTLKTYGFSDRQIATEVSSTELQVRNRRKSYGIVPFVKQIDTLAAEFPAQTNYLYMTYSGMEDDIPMDDQGVMVLGCGAYCIGSSVEFDWCAVSSVRTLRELNYKAIVVNYNPETVSTDYDESDRLYFEELSFERVLDIYDRENAHGVIVSVGGQIPNNLSMPLHKMGVRLLGTSAESIDKCEDRNKFSALLDNIGVDQPKWTEVTTTKAAQDFANEVQYPVLVRPSYVLSGAGMVVSSCEAELRDYLNSPNVAGSKSICISKFILNAKEVEFDGVAKDGQILNYAISEHVENAGVHSGDATLVLPAQKLYVATIKQVKRIASAIARSLNITGPFNIQLMAKGNEVKVIECNLRASRTFPFISKTFDLNFIALATRAMLGLAVKPVPIALIDIDYVAVKAPQFSFTRLHGADPTLGVEMASTGEVACFGTDMHEAFLKALLSAGFKMPKEKKTILISIGNDDIKREFLESAKMLDTLGYHLFGTPGTAAFMKEHGIKCDVLYKPSRKDAKDAVGGAVEAIKNDKIEMVINVPDGGSQQEVSDGYLIRRASVEFGISLINNIKCAVLLVQAMEKVKKLEICHIGEYYAMPTVGWSTGKSLLARKMSIC</sequence>
<keyword evidence="12" id="KW-1185">Reference proteome</keyword>
<dbReference type="Pfam" id="PF02142">
    <property type="entry name" value="MGS"/>
    <property type="match status" value="1"/>
</dbReference>
<dbReference type="SUPFAM" id="SSF52021">
    <property type="entry name" value="Carbamoyl phosphate synthetase, small subunit N-terminal domain"/>
    <property type="match status" value="1"/>
</dbReference>
<proteinExistence type="inferred from homology"/>
<evidence type="ECO:0000256" key="1">
    <source>
        <dbReference type="ARBA" id="ARBA00022598"/>
    </source>
</evidence>
<dbReference type="InterPro" id="IPR011607">
    <property type="entry name" value="MGS-like_dom"/>
</dbReference>
<dbReference type="Gene3D" id="1.10.1030.10">
    <property type="entry name" value="Carbamoyl-phosphate synthetase, large subunit oligomerisation domain"/>
    <property type="match status" value="1"/>
</dbReference>
<dbReference type="SUPFAM" id="SSF48108">
    <property type="entry name" value="Carbamoyl phosphate synthetase, large subunit connection domain"/>
    <property type="match status" value="1"/>
</dbReference>
<name>A0A6G0WVJ7_9STRA</name>
<dbReference type="InterPro" id="IPR029062">
    <property type="entry name" value="Class_I_gatase-like"/>
</dbReference>
<dbReference type="EMBL" id="VJMJ01000141">
    <property type="protein sequence ID" value="KAF0731563.1"/>
    <property type="molecule type" value="Genomic_DNA"/>
</dbReference>
<dbReference type="FunFam" id="3.40.50.880:FF:000006">
    <property type="entry name" value="Carbamoyl-phosphate synthase 1, mitochondrial"/>
    <property type="match status" value="1"/>
</dbReference>
<dbReference type="Gene3D" id="3.40.50.880">
    <property type="match status" value="1"/>
</dbReference>
<dbReference type="InterPro" id="IPR005480">
    <property type="entry name" value="CPSase_lsu_oligo"/>
</dbReference>
<dbReference type="PANTHER" id="PTHR11405">
    <property type="entry name" value="CARBAMOYLTRANSFERASE FAMILY MEMBER"/>
    <property type="match status" value="1"/>
</dbReference>
<dbReference type="CDD" id="cd01423">
    <property type="entry name" value="MGS_CPS_I_III"/>
    <property type="match status" value="1"/>
</dbReference>
<dbReference type="InterPro" id="IPR017926">
    <property type="entry name" value="GATASE"/>
</dbReference>
<feature type="domain" description="ATP-grasp" evidence="9">
    <location>
        <begin position="1088"/>
        <end position="1278"/>
    </location>
</feature>
<dbReference type="PROSITE" id="PS51273">
    <property type="entry name" value="GATASE_TYPE_1"/>
    <property type="match status" value="1"/>
</dbReference>
<dbReference type="NCBIfam" id="NF009475">
    <property type="entry name" value="PRK12838.1"/>
    <property type="match status" value="1"/>
</dbReference>
<dbReference type="InterPro" id="IPR011761">
    <property type="entry name" value="ATP-grasp"/>
</dbReference>
<dbReference type="PRINTS" id="PR00099">
    <property type="entry name" value="CPSGATASE"/>
</dbReference>
<evidence type="ECO:0000256" key="6">
    <source>
        <dbReference type="ARBA" id="ARBA00047359"/>
    </source>
</evidence>
<dbReference type="InterPro" id="IPR013815">
    <property type="entry name" value="ATP_grasp_subdomain_1"/>
</dbReference>
<dbReference type="InterPro" id="IPR005479">
    <property type="entry name" value="CPAse_ATP-bd"/>
</dbReference>
<dbReference type="InterPro" id="IPR002474">
    <property type="entry name" value="CarbamoylP_synth_ssu_N"/>
</dbReference>
<keyword evidence="3 7" id="KW-0547">Nucleotide-binding</keyword>
<protein>
    <recommendedName>
        <fullName evidence="5">carbamoyl-phosphate synthase (ammonia)</fullName>
        <ecNumber evidence="5">6.3.4.16</ecNumber>
    </recommendedName>
</protein>
<dbReference type="PANTHER" id="PTHR11405:SF5">
    <property type="entry name" value="CAD PROTEIN"/>
    <property type="match status" value="1"/>
</dbReference>
<dbReference type="Gene3D" id="3.30.470.20">
    <property type="entry name" value="ATP-grasp fold, B domain"/>
    <property type="match status" value="2"/>
</dbReference>
<keyword evidence="2" id="KW-0677">Repeat</keyword>
<dbReference type="Proteomes" id="UP000481153">
    <property type="component" value="Unassembled WGS sequence"/>
</dbReference>
<reference evidence="11 12" key="1">
    <citation type="submission" date="2019-07" db="EMBL/GenBank/DDBJ databases">
        <title>Genomics analysis of Aphanomyces spp. identifies a new class of oomycete effector associated with host adaptation.</title>
        <authorList>
            <person name="Gaulin E."/>
        </authorList>
    </citation>
    <scope>NUCLEOTIDE SEQUENCE [LARGE SCALE GENOMIC DNA]</scope>
    <source>
        <strain evidence="11 12">ATCC 201684</strain>
    </source>
</reference>
<dbReference type="Pfam" id="PF02786">
    <property type="entry name" value="CPSase_L_D2"/>
    <property type="match status" value="2"/>
</dbReference>
<evidence type="ECO:0000256" key="8">
    <source>
        <dbReference type="SAM" id="MobiDB-lite"/>
    </source>
</evidence>
<dbReference type="SMART" id="SM01097">
    <property type="entry name" value="CPSase_sm_chain"/>
    <property type="match status" value="1"/>
</dbReference>
<dbReference type="NCBIfam" id="TIGR01369">
    <property type="entry name" value="CPSaseII_lrg"/>
    <property type="match status" value="1"/>
</dbReference>
<evidence type="ECO:0000313" key="12">
    <source>
        <dbReference type="Proteomes" id="UP000481153"/>
    </source>
</evidence>
<evidence type="ECO:0000259" key="10">
    <source>
        <dbReference type="PROSITE" id="PS51855"/>
    </source>
</evidence>
<dbReference type="InterPro" id="IPR005483">
    <property type="entry name" value="CPSase_dom"/>
</dbReference>
<dbReference type="EC" id="6.3.4.16" evidence="5"/>
<evidence type="ECO:0000313" key="11">
    <source>
        <dbReference type="EMBL" id="KAF0731563.1"/>
    </source>
</evidence>
<dbReference type="PRINTS" id="PR00098">
    <property type="entry name" value="CPSASE"/>
</dbReference>
<dbReference type="PROSITE" id="PS50975">
    <property type="entry name" value="ATP_GRASP"/>
    <property type="match status" value="2"/>
</dbReference>
<organism evidence="11 12">
    <name type="scientific">Aphanomyces euteiches</name>
    <dbReference type="NCBI Taxonomy" id="100861"/>
    <lineage>
        <taxon>Eukaryota</taxon>
        <taxon>Sar</taxon>
        <taxon>Stramenopiles</taxon>
        <taxon>Oomycota</taxon>
        <taxon>Saprolegniomycetes</taxon>
        <taxon>Saprolegniales</taxon>
        <taxon>Verrucalvaceae</taxon>
        <taxon>Aphanomyces</taxon>
    </lineage>
</organism>
<dbReference type="FunFam" id="3.40.50.20:FF:000019">
    <property type="entry name" value="Carbamoyl phosphate synthetase II"/>
    <property type="match status" value="1"/>
</dbReference>
<dbReference type="NCBIfam" id="NF009455">
    <property type="entry name" value="PRK12815.1"/>
    <property type="match status" value="1"/>
</dbReference>
<gene>
    <name evidence="11" type="ORF">Ae201684_011185</name>
</gene>
<dbReference type="InterPro" id="IPR035686">
    <property type="entry name" value="CPSase_GATase1"/>
</dbReference>
<dbReference type="PRINTS" id="PR00096">
    <property type="entry name" value="GATASE"/>
</dbReference>
<dbReference type="Pfam" id="PF02787">
    <property type="entry name" value="CPSase_L_D3"/>
    <property type="match status" value="1"/>
</dbReference>
<dbReference type="FunFam" id="3.30.470.20:FF:000051">
    <property type="entry name" value="Carbamoyl phosphate synthetase II"/>
    <property type="match status" value="1"/>
</dbReference>
<dbReference type="Gene3D" id="3.40.50.20">
    <property type="match status" value="2"/>
</dbReference>
<dbReference type="NCBIfam" id="NF003671">
    <property type="entry name" value="PRK05294.1"/>
    <property type="match status" value="1"/>
</dbReference>
<dbReference type="InterPro" id="IPR006275">
    <property type="entry name" value="CPSase_lsu"/>
</dbReference>
<dbReference type="Gene3D" id="3.50.30.20">
    <property type="entry name" value="Carbamoyl-phosphate synthase small subunit, N-terminal domain"/>
    <property type="match status" value="1"/>
</dbReference>
<dbReference type="SUPFAM" id="SSF52335">
    <property type="entry name" value="Methylglyoxal synthase-like"/>
    <property type="match status" value="1"/>
</dbReference>
<dbReference type="NCBIfam" id="TIGR01368">
    <property type="entry name" value="CPSaseIIsmall"/>
    <property type="match status" value="1"/>
</dbReference>
<dbReference type="GO" id="GO:0006207">
    <property type="term" value="P:'de novo' pyrimidine nucleobase biosynthetic process"/>
    <property type="evidence" value="ECO:0007669"/>
    <property type="project" value="InterPro"/>
</dbReference>
<evidence type="ECO:0000259" key="9">
    <source>
        <dbReference type="PROSITE" id="PS50975"/>
    </source>
</evidence>
<dbReference type="VEuPathDB" id="FungiDB:AeMF1_005510"/>
<evidence type="ECO:0000256" key="3">
    <source>
        <dbReference type="ARBA" id="ARBA00022741"/>
    </source>
</evidence>
<dbReference type="GO" id="GO:0046872">
    <property type="term" value="F:metal ion binding"/>
    <property type="evidence" value="ECO:0007669"/>
    <property type="project" value="InterPro"/>
</dbReference>
<dbReference type="GO" id="GO:0005951">
    <property type="term" value="C:carbamoyl-phosphate synthase complex"/>
    <property type="evidence" value="ECO:0007669"/>
    <property type="project" value="TreeGrafter"/>
</dbReference>
<feature type="region of interest" description="Disordered" evidence="8">
    <location>
        <begin position="1"/>
        <end position="20"/>
    </location>
</feature>
<dbReference type="SUPFAM" id="SSF52440">
    <property type="entry name" value="PreATP-grasp domain"/>
    <property type="match status" value="2"/>
</dbReference>
<accession>A0A6G0WVJ7</accession>
<dbReference type="FunFam" id="3.30.470.20:FF:000001">
    <property type="entry name" value="Carbamoyl-phosphate synthase large chain"/>
    <property type="match status" value="1"/>
</dbReference>
<dbReference type="PROSITE" id="PS51855">
    <property type="entry name" value="MGS"/>
    <property type="match status" value="1"/>
</dbReference>
<keyword evidence="4 7" id="KW-0067">ATP-binding</keyword>
<dbReference type="CDD" id="cd01744">
    <property type="entry name" value="GATase1_CPSase"/>
    <property type="match status" value="1"/>
</dbReference>
<dbReference type="Pfam" id="PF00117">
    <property type="entry name" value="GATase"/>
    <property type="match status" value="1"/>
</dbReference>
<dbReference type="Pfam" id="PF25596">
    <property type="entry name" value="CPSase_L_D1"/>
    <property type="match status" value="2"/>
</dbReference>
<dbReference type="GO" id="GO:0005524">
    <property type="term" value="F:ATP binding"/>
    <property type="evidence" value="ECO:0007669"/>
    <property type="project" value="UniProtKB-UniRule"/>
</dbReference>
<dbReference type="GO" id="GO:0004088">
    <property type="term" value="F:carbamoyl-phosphate synthase (glutamine-hydrolyzing) activity"/>
    <property type="evidence" value="ECO:0007669"/>
    <property type="project" value="InterPro"/>
</dbReference>
<dbReference type="Gene3D" id="3.30.1490.20">
    <property type="entry name" value="ATP-grasp fold, A domain"/>
    <property type="match status" value="1"/>
</dbReference>
<dbReference type="FunFam" id="3.50.30.20:FF:000002">
    <property type="entry name" value="Carbamoyl-phosphate synthase 1, mitochondrial"/>
    <property type="match status" value="1"/>
</dbReference>
<comment type="catalytic activity">
    <reaction evidence="6">
        <text>hydrogencarbonate + NH4(+) + 2 ATP = carbamoyl phosphate + 2 ADP + phosphate + 2 H(+)</text>
        <dbReference type="Rhea" id="RHEA:18029"/>
        <dbReference type="ChEBI" id="CHEBI:15378"/>
        <dbReference type="ChEBI" id="CHEBI:17544"/>
        <dbReference type="ChEBI" id="CHEBI:28938"/>
        <dbReference type="ChEBI" id="CHEBI:30616"/>
        <dbReference type="ChEBI" id="CHEBI:43474"/>
        <dbReference type="ChEBI" id="CHEBI:58228"/>
        <dbReference type="ChEBI" id="CHEBI:456216"/>
        <dbReference type="EC" id="6.3.4.16"/>
    </reaction>
</comment>
<feature type="domain" description="MGS-like" evidence="10">
    <location>
        <begin position="1344"/>
        <end position="1491"/>
    </location>
</feature>
<dbReference type="FunFam" id="1.10.1030.10:FF:000001">
    <property type="entry name" value="Carbamoyl-phosphate synthase large chain"/>
    <property type="match status" value="1"/>
</dbReference>
<dbReference type="InterPro" id="IPR036480">
    <property type="entry name" value="CarbP_synth_ssu_N_sf"/>
</dbReference>
<dbReference type="SUPFAM" id="SSF56059">
    <property type="entry name" value="Glutathione synthetase ATP-binding domain-like"/>
    <property type="match status" value="2"/>
</dbReference>
<dbReference type="Pfam" id="PF00988">
    <property type="entry name" value="CPSase_sm_chain"/>
    <property type="match status" value="1"/>
</dbReference>
<dbReference type="Gene3D" id="3.40.50.1380">
    <property type="entry name" value="Methylglyoxal synthase-like domain"/>
    <property type="match status" value="1"/>
</dbReference>